<dbReference type="GO" id="GO:0005524">
    <property type="term" value="F:ATP binding"/>
    <property type="evidence" value="ECO:0007669"/>
    <property type="project" value="UniProtKB-KW"/>
</dbReference>
<dbReference type="GO" id="GO:0004714">
    <property type="term" value="F:transmembrane receptor protein tyrosine kinase activity"/>
    <property type="evidence" value="ECO:0007669"/>
    <property type="project" value="TreeGrafter"/>
</dbReference>
<dbReference type="PANTHER" id="PTHR24416:SF46">
    <property type="entry name" value="MAST_STEM CELL GROWTH FACTOR RECEPTOR KIT"/>
    <property type="match status" value="1"/>
</dbReference>
<feature type="domain" description="Protein kinase" evidence="4">
    <location>
        <begin position="1"/>
        <end position="166"/>
    </location>
</feature>
<dbReference type="InterPro" id="IPR050122">
    <property type="entry name" value="RTK"/>
</dbReference>
<evidence type="ECO:0000259" key="4">
    <source>
        <dbReference type="PROSITE" id="PS50011"/>
    </source>
</evidence>
<dbReference type="GO" id="GO:0038109">
    <property type="term" value="P:Kit signaling pathway"/>
    <property type="evidence" value="ECO:0007669"/>
    <property type="project" value="TreeGrafter"/>
</dbReference>
<gene>
    <name evidence="5" type="ORF">JZ751_010609</name>
</gene>
<organism evidence="5 6">
    <name type="scientific">Albula glossodonta</name>
    <name type="common">roundjaw bonefish</name>
    <dbReference type="NCBI Taxonomy" id="121402"/>
    <lineage>
        <taxon>Eukaryota</taxon>
        <taxon>Metazoa</taxon>
        <taxon>Chordata</taxon>
        <taxon>Craniata</taxon>
        <taxon>Vertebrata</taxon>
        <taxon>Euteleostomi</taxon>
        <taxon>Actinopterygii</taxon>
        <taxon>Neopterygii</taxon>
        <taxon>Teleostei</taxon>
        <taxon>Albuliformes</taxon>
        <taxon>Albulidae</taxon>
        <taxon>Albula</taxon>
    </lineage>
</organism>
<dbReference type="InterPro" id="IPR001245">
    <property type="entry name" value="Ser-Thr/Tyr_kinase_cat_dom"/>
</dbReference>
<dbReference type="PROSITE" id="PS00109">
    <property type="entry name" value="PROTEIN_KINASE_TYR"/>
    <property type="match status" value="1"/>
</dbReference>
<keyword evidence="2" id="KW-0067">ATP-binding</keyword>
<dbReference type="Pfam" id="PF07714">
    <property type="entry name" value="PK_Tyr_Ser-Thr"/>
    <property type="match status" value="1"/>
</dbReference>
<dbReference type="InterPro" id="IPR000719">
    <property type="entry name" value="Prot_kinase_dom"/>
</dbReference>
<evidence type="ECO:0000256" key="2">
    <source>
        <dbReference type="ARBA" id="ARBA00022840"/>
    </source>
</evidence>
<dbReference type="GO" id="GO:0030335">
    <property type="term" value="P:positive regulation of cell migration"/>
    <property type="evidence" value="ECO:0007669"/>
    <property type="project" value="TreeGrafter"/>
</dbReference>
<name>A0A8T2MT04_9TELE</name>
<evidence type="ECO:0000313" key="5">
    <source>
        <dbReference type="EMBL" id="KAG9328808.1"/>
    </source>
</evidence>
<keyword evidence="3" id="KW-0675">Receptor</keyword>
<reference evidence="5" key="1">
    <citation type="thesis" date="2021" institute="BYU ScholarsArchive" country="Provo, UT, USA">
        <title>Applications of and Algorithms for Genome Assembly and Genomic Analyses with an Emphasis on Marine Teleosts.</title>
        <authorList>
            <person name="Pickett B.D."/>
        </authorList>
    </citation>
    <scope>NUCLEOTIDE SEQUENCE</scope>
    <source>
        <strain evidence="5">HI-2016</strain>
    </source>
</reference>
<dbReference type="PRINTS" id="PR00109">
    <property type="entry name" value="TYRKINASE"/>
</dbReference>
<evidence type="ECO:0000313" key="6">
    <source>
        <dbReference type="Proteomes" id="UP000824540"/>
    </source>
</evidence>
<evidence type="ECO:0000256" key="1">
    <source>
        <dbReference type="ARBA" id="ARBA00022741"/>
    </source>
</evidence>
<dbReference type="PANTHER" id="PTHR24416">
    <property type="entry name" value="TYROSINE-PROTEIN KINASE RECEPTOR"/>
    <property type="match status" value="1"/>
</dbReference>
<dbReference type="SUPFAM" id="SSF56112">
    <property type="entry name" value="Protein kinase-like (PK-like)"/>
    <property type="match status" value="1"/>
</dbReference>
<dbReference type="Proteomes" id="UP000824540">
    <property type="component" value="Unassembled WGS sequence"/>
</dbReference>
<dbReference type="GO" id="GO:0002244">
    <property type="term" value="P:hematopoietic progenitor cell differentiation"/>
    <property type="evidence" value="ECO:0007669"/>
    <property type="project" value="TreeGrafter"/>
</dbReference>
<dbReference type="GO" id="GO:0005886">
    <property type="term" value="C:plasma membrane"/>
    <property type="evidence" value="ECO:0007669"/>
    <property type="project" value="TreeGrafter"/>
</dbReference>
<accession>A0A8T2MT04</accession>
<dbReference type="GO" id="GO:0043235">
    <property type="term" value="C:receptor complex"/>
    <property type="evidence" value="ECO:0007669"/>
    <property type="project" value="TreeGrafter"/>
</dbReference>
<dbReference type="GO" id="GO:0019838">
    <property type="term" value="F:growth factor binding"/>
    <property type="evidence" value="ECO:0007669"/>
    <property type="project" value="TreeGrafter"/>
</dbReference>
<dbReference type="SMART" id="SM00219">
    <property type="entry name" value="TyrKc"/>
    <property type="match status" value="1"/>
</dbReference>
<dbReference type="AlphaFoldDB" id="A0A8T2MT04"/>
<dbReference type="InterPro" id="IPR020635">
    <property type="entry name" value="Tyr_kinase_cat_dom"/>
</dbReference>
<keyword evidence="6" id="KW-1185">Reference proteome</keyword>
<comment type="caution">
    <text evidence="5">The sequence shown here is derived from an EMBL/GenBank/DDBJ whole genome shotgun (WGS) entry which is preliminary data.</text>
</comment>
<dbReference type="InterPro" id="IPR008266">
    <property type="entry name" value="Tyr_kinase_AS"/>
</dbReference>
<dbReference type="PROSITE" id="PS50011">
    <property type="entry name" value="PROTEIN_KINASE_DOM"/>
    <property type="match status" value="1"/>
</dbReference>
<sequence>MTMRPSVPHNMQSGSYGDVEVELVSLQLEDLLSFSYQVAKGMDFLASRNCIHRDLAARNILLTDGRVAKICDFGLARDITSDSNYVVKGNARLPVKWMSPESIFECVYTLESDVWSYGILLWEIFSLGLKVLSLLYRYEVMKCCWDADPLKRPSFRKILDNLEIYMNFSRSSVSDQRGAHSQRLSSVGSLTQPLLSANSQTIKDTSPIHTPPPMLTPPIHTPPLMLTPPIHTPPLMLTHPIHTPPLMLTPPIHTPPLMLTPPIHTPPLMLTHPIHTHPLMLTPTIHTPRLMLTPPIHTPPLMLTHPIHTIPLMLTRPIHTPPLMLTHPIHTPPLMLTHPIHTPPLMLTH</sequence>
<dbReference type="Gene3D" id="1.10.510.10">
    <property type="entry name" value="Transferase(Phosphotransferase) domain 1"/>
    <property type="match status" value="1"/>
</dbReference>
<dbReference type="GO" id="GO:0030183">
    <property type="term" value="P:B cell differentiation"/>
    <property type="evidence" value="ECO:0007669"/>
    <property type="project" value="TreeGrafter"/>
</dbReference>
<proteinExistence type="predicted"/>
<protein>
    <recommendedName>
        <fullName evidence="4">Protein kinase domain-containing protein</fullName>
    </recommendedName>
</protein>
<dbReference type="EMBL" id="JAFBMS010001805">
    <property type="protein sequence ID" value="KAG9328808.1"/>
    <property type="molecule type" value="Genomic_DNA"/>
</dbReference>
<dbReference type="InterPro" id="IPR011009">
    <property type="entry name" value="Kinase-like_dom_sf"/>
</dbReference>
<dbReference type="OrthoDB" id="6077854at2759"/>
<keyword evidence="1" id="KW-0547">Nucleotide-binding</keyword>
<dbReference type="GO" id="GO:0046427">
    <property type="term" value="P:positive regulation of receptor signaling pathway via JAK-STAT"/>
    <property type="evidence" value="ECO:0007669"/>
    <property type="project" value="TreeGrafter"/>
</dbReference>
<evidence type="ECO:0000256" key="3">
    <source>
        <dbReference type="ARBA" id="ARBA00023170"/>
    </source>
</evidence>